<keyword evidence="9 18" id="KW-0560">Oxidoreductase</keyword>
<dbReference type="SUPFAM" id="SSF48113">
    <property type="entry name" value="Heme-dependent peroxidases"/>
    <property type="match status" value="1"/>
</dbReference>
<evidence type="ECO:0000256" key="15">
    <source>
        <dbReference type="PIRSR" id="PIRSR600823-3"/>
    </source>
</evidence>
<dbReference type="GO" id="GO:0046872">
    <property type="term" value="F:metal ion binding"/>
    <property type="evidence" value="ECO:0007669"/>
    <property type="project" value="UniProtKB-UniRule"/>
</dbReference>
<dbReference type="GO" id="GO:0005576">
    <property type="term" value="C:extracellular region"/>
    <property type="evidence" value="ECO:0007669"/>
    <property type="project" value="UniProtKB-SubCell"/>
</dbReference>
<feature type="binding site" evidence="15">
    <location>
        <position position="72"/>
    </location>
    <ligand>
        <name>Ca(2+)</name>
        <dbReference type="ChEBI" id="CHEBI:29108"/>
        <label>1</label>
    </ligand>
</feature>
<feature type="binding site" evidence="15">
    <location>
        <position position="190"/>
    </location>
    <ligand>
        <name>Ca(2+)</name>
        <dbReference type="ChEBI" id="CHEBI:29108"/>
        <label>2</label>
    </ligand>
</feature>
<feature type="binding site" evidence="15">
    <location>
        <position position="74"/>
    </location>
    <ligand>
        <name>Ca(2+)</name>
        <dbReference type="ChEBI" id="CHEBI:29108"/>
        <label>1</label>
    </ligand>
</feature>
<comment type="similarity">
    <text evidence="3">Belongs to the peroxidase family. Ascorbate peroxidase subfamily.</text>
</comment>
<evidence type="ECO:0000256" key="9">
    <source>
        <dbReference type="ARBA" id="ARBA00023002"/>
    </source>
</evidence>
<proteinExistence type="inferred from homology"/>
<evidence type="ECO:0000256" key="7">
    <source>
        <dbReference type="ARBA" id="ARBA00022723"/>
    </source>
</evidence>
<dbReference type="Pfam" id="PF00141">
    <property type="entry name" value="peroxidase"/>
    <property type="match status" value="1"/>
</dbReference>
<evidence type="ECO:0000256" key="10">
    <source>
        <dbReference type="ARBA" id="ARBA00023004"/>
    </source>
</evidence>
<comment type="catalytic activity">
    <reaction evidence="1 18">
        <text>2 a phenolic donor + H2O2 = 2 a phenolic radical donor + 2 H2O</text>
        <dbReference type="Rhea" id="RHEA:56136"/>
        <dbReference type="ChEBI" id="CHEBI:15377"/>
        <dbReference type="ChEBI" id="CHEBI:16240"/>
        <dbReference type="ChEBI" id="CHEBI:139520"/>
        <dbReference type="ChEBI" id="CHEBI:139521"/>
        <dbReference type="EC" id="1.11.1.7"/>
    </reaction>
</comment>
<organism evidence="20 21">
    <name type="scientific">Cannabis sativa</name>
    <name type="common">Hemp</name>
    <name type="synonym">Marijuana</name>
    <dbReference type="NCBI Taxonomy" id="3483"/>
    <lineage>
        <taxon>Eukaryota</taxon>
        <taxon>Viridiplantae</taxon>
        <taxon>Streptophyta</taxon>
        <taxon>Embryophyta</taxon>
        <taxon>Tracheophyta</taxon>
        <taxon>Spermatophyta</taxon>
        <taxon>Magnoliopsida</taxon>
        <taxon>eudicotyledons</taxon>
        <taxon>Gunneridae</taxon>
        <taxon>Pentapetalae</taxon>
        <taxon>rosids</taxon>
        <taxon>fabids</taxon>
        <taxon>Rosales</taxon>
        <taxon>Cannabaceae</taxon>
        <taxon>Cannabis</taxon>
    </lineage>
</organism>
<dbReference type="InterPro" id="IPR033905">
    <property type="entry name" value="Secretory_peroxidase"/>
</dbReference>
<dbReference type="PRINTS" id="PR00458">
    <property type="entry name" value="PEROXIDASE"/>
</dbReference>
<keyword evidence="18" id="KW-0964">Secreted</keyword>
<feature type="binding site" evidence="15">
    <location>
        <position position="65"/>
    </location>
    <ligand>
        <name>Ca(2+)</name>
        <dbReference type="ChEBI" id="CHEBI:29108"/>
        <label>1</label>
    </ligand>
</feature>
<reference evidence="20" key="1">
    <citation type="submission" date="2018-11" db="EMBL/GenBank/DDBJ databases">
        <authorList>
            <person name="Grassa J C."/>
        </authorList>
    </citation>
    <scope>NUCLEOTIDE SEQUENCE [LARGE SCALE GENOMIC DNA]</scope>
</reference>
<keyword evidence="18" id="KW-0376">Hydrogen peroxide</keyword>
<dbReference type="InterPro" id="IPR000823">
    <property type="entry name" value="Peroxidase_pln"/>
</dbReference>
<evidence type="ECO:0000256" key="12">
    <source>
        <dbReference type="ARBA" id="ARBA00023180"/>
    </source>
</evidence>
<feature type="binding site" evidence="15">
    <location>
        <position position="70"/>
    </location>
    <ligand>
        <name>Ca(2+)</name>
        <dbReference type="ChEBI" id="CHEBI:29108"/>
        <label>1</label>
    </ligand>
</feature>
<dbReference type="InterPro" id="IPR019793">
    <property type="entry name" value="Peroxidases_heam-ligand_BS"/>
</dbReference>
<evidence type="ECO:0000256" key="14">
    <source>
        <dbReference type="PIRSR" id="PIRSR600823-2"/>
    </source>
</evidence>
<dbReference type="Gene3D" id="1.10.520.10">
    <property type="match status" value="1"/>
</dbReference>
<evidence type="ECO:0000259" key="19">
    <source>
        <dbReference type="PROSITE" id="PS50873"/>
    </source>
</evidence>
<feature type="binding site" description="axial binding residue" evidence="15">
    <location>
        <position position="189"/>
    </location>
    <ligand>
        <name>heme b</name>
        <dbReference type="ChEBI" id="CHEBI:60344"/>
    </ligand>
    <ligandPart>
        <name>Fe</name>
        <dbReference type="ChEBI" id="CHEBI:18248"/>
    </ligandPart>
</feature>
<dbReference type="EC" id="1.11.1.7" evidence="4 18"/>
<feature type="chain" id="PRO_5031591804" description="Peroxidase" evidence="18">
    <location>
        <begin position="24"/>
        <end position="318"/>
    </location>
</feature>
<dbReference type="PANTHER" id="PTHR31235">
    <property type="entry name" value="PEROXIDASE 25-RELATED"/>
    <property type="match status" value="1"/>
</dbReference>
<evidence type="ECO:0000256" key="3">
    <source>
        <dbReference type="ARBA" id="ARBA00006873"/>
    </source>
</evidence>
<dbReference type="EMBL" id="UZAU01000400">
    <property type="status" value="NOT_ANNOTATED_CDS"/>
    <property type="molecule type" value="Genomic_DNA"/>
</dbReference>
<feature type="domain" description="Plant heme peroxidase family profile" evidence="19">
    <location>
        <begin position="23"/>
        <end position="318"/>
    </location>
</feature>
<dbReference type="Gramene" id="evm.model.04.1795">
    <property type="protein sequence ID" value="cds.evm.model.04.1795"/>
    <property type="gene ID" value="evm.TU.04.1795"/>
</dbReference>
<keyword evidence="12" id="KW-0325">Glycoprotein</keyword>
<feature type="active site" description="Proton acceptor" evidence="13">
    <location>
        <position position="64"/>
    </location>
</feature>
<feature type="disulfide bond" evidence="17">
    <location>
        <begin position="196"/>
        <end position="228"/>
    </location>
</feature>
<evidence type="ECO:0000256" key="16">
    <source>
        <dbReference type="PIRSR" id="PIRSR600823-4"/>
    </source>
</evidence>
<evidence type="ECO:0000256" key="18">
    <source>
        <dbReference type="RuleBase" id="RU362060"/>
    </source>
</evidence>
<dbReference type="Proteomes" id="UP000596661">
    <property type="component" value="Chromosome 4"/>
</dbReference>
<reference evidence="20" key="2">
    <citation type="submission" date="2021-03" db="UniProtKB">
        <authorList>
            <consortium name="EnsemblPlants"/>
        </authorList>
    </citation>
    <scope>IDENTIFICATION</scope>
</reference>
<evidence type="ECO:0000256" key="4">
    <source>
        <dbReference type="ARBA" id="ARBA00012313"/>
    </source>
</evidence>
<dbReference type="InterPro" id="IPR002016">
    <property type="entry name" value="Haem_peroxidase"/>
</dbReference>
<dbReference type="PRINTS" id="PR00461">
    <property type="entry name" value="PLPEROXIDASE"/>
</dbReference>
<evidence type="ECO:0000256" key="6">
    <source>
        <dbReference type="ARBA" id="ARBA00022617"/>
    </source>
</evidence>
<dbReference type="GO" id="GO:0042744">
    <property type="term" value="P:hydrogen peroxide catabolic process"/>
    <property type="evidence" value="ECO:0007669"/>
    <property type="project" value="UniProtKB-KW"/>
</dbReference>
<keyword evidence="10 15" id="KW-0408">Iron</keyword>
<dbReference type="CDD" id="cd00693">
    <property type="entry name" value="secretory_peroxidase"/>
    <property type="match status" value="1"/>
</dbReference>
<comment type="similarity">
    <text evidence="18">Belongs to the peroxidase family. Classical plant (class III) peroxidase subfamily.</text>
</comment>
<evidence type="ECO:0000256" key="5">
    <source>
        <dbReference type="ARBA" id="ARBA00022559"/>
    </source>
</evidence>
<dbReference type="OrthoDB" id="2113341at2759"/>
<comment type="cofactor">
    <cofactor evidence="15 18">
        <name>Ca(2+)</name>
        <dbReference type="ChEBI" id="CHEBI:29108"/>
    </cofactor>
    <text evidence="15 18">Binds 2 calcium ions per subunit.</text>
</comment>
<dbReference type="InterPro" id="IPR010255">
    <property type="entry name" value="Haem_peroxidase_sf"/>
</dbReference>
<dbReference type="GO" id="GO:0140825">
    <property type="term" value="F:lactoperoxidase activity"/>
    <property type="evidence" value="ECO:0007669"/>
    <property type="project" value="UniProtKB-EC"/>
</dbReference>
<dbReference type="AlphaFoldDB" id="A0A803PEL4"/>
<comment type="subcellular location">
    <subcellularLocation>
        <location evidence="18">Secreted</location>
    </subcellularLocation>
</comment>
<dbReference type="OMA" id="FYVINGA"/>
<dbReference type="FunFam" id="1.10.420.10:FF:000006">
    <property type="entry name" value="Peroxidase"/>
    <property type="match status" value="1"/>
</dbReference>
<dbReference type="PROSITE" id="PS00435">
    <property type="entry name" value="PEROXIDASE_1"/>
    <property type="match status" value="1"/>
</dbReference>
<comment type="function">
    <text evidence="2">Removal of H(2)O(2), oxidation of toxic reductants, biosynthesis and degradation of lignin, suberization, auxin catabolism, response to environmental stresses such as wounding, pathogen attack and oxidative stress. These functions might be dependent on each isozyme/isoform in each plant tissue.</text>
</comment>
<dbReference type="GO" id="GO:0006979">
    <property type="term" value="P:response to oxidative stress"/>
    <property type="evidence" value="ECO:0007669"/>
    <property type="project" value="UniProtKB-UniRule"/>
</dbReference>
<evidence type="ECO:0000256" key="8">
    <source>
        <dbReference type="ARBA" id="ARBA00022837"/>
    </source>
</evidence>
<feature type="site" description="Transition state stabilizer" evidence="16">
    <location>
        <position position="60"/>
    </location>
</feature>
<evidence type="ECO:0000256" key="1">
    <source>
        <dbReference type="ARBA" id="ARBA00000189"/>
    </source>
</evidence>
<accession>A0A803PEL4</accession>
<comment type="cofactor">
    <cofactor evidence="15 18">
        <name>heme b</name>
        <dbReference type="ChEBI" id="CHEBI:60344"/>
    </cofactor>
    <text evidence="15 18">Binds 1 heme b (iron(II)-protoporphyrin IX) group per subunit.</text>
</comment>
<dbReference type="EnsemblPlants" id="evm.model.04.1795">
    <property type="protein sequence ID" value="cds.evm.model.04.1795"/>
    <property type="gene ID" value="evm.TU.04.1795"/>
</dbReference>
<sequence length="318" mass="34673">MAFGVALFSSLLIFSVVFSGVNALDWNYYAKTCPNVDSIVTNAVKAAVSRDNTIPATLLRMHFHDCFIRGCDGSVLLDSKGNNKAEKDATPNLSLHGFFVIDNAKKAVEKACPGVVSCADILAMAARDAIVLSGGPNWYVPKGRKDGRVSRASDTSTLPSPAFNLAQLQQSFGQRGLSLEDLAALSGAHTLGFSHCASFQNRIHNFSATHDVDPNLHPTFASKLKGKCPLHNKAKNAGVPMDPSSKTFDNTYYQLILQRKTLFASDHSLLELPKTKELVYRFARSKQAFWKAFVKSVTKMSNISGGGREIRKDCRVVN</sequence>
<feature type="binding site" evidence="15">
    <location>
        <position position="242"/>
    </location>
    <ligand>
        <name>Ca(2+)</name>
        <dbReference type="ChEBI" id="CHEBI:29108"/>
        <label>2</label>
    </ligand>
</feature>
<dbReference type="GO" id="GO:0020037">
    <property type="term" value="F:heme binding"/>
    <property type="evidence" value="ECO:0007669"/>
    <property type="project" value="UniProtKB-UniRule"/>
</dbReference>
<keyword evidence="6 18" id="KW-0349">Heme</keyword>
<dbReference type="PROSITE" id="PS50873">
    <property type="entry name" value="PEROXIDASE_4"/>
    <property type="match status" value="1"/>
</dbReference>
<name>A0A803PEL4_CANSA</name>
<feature type="disulfide bond" evidence="17">
    <location>
        <begin position="66"/>
        <end position="71"/>
    </location>
</feature>
<evidence type="ECO:0000256" key="17">
    <source>
        <dbReference type="PIRSR" id="PIRSR600823-5"/>
    </source>
</evidence>
<evidence type="ECO:0000313" key="20">
    <source>
        <dbReference type="EnsemblPlants" id="cds.evm.model.04.1795"/>
    </source>
</evidence>
<feature type="disulfide bond" evidence="17">
    <location>
        <begin position="33"/>
        <end position="112"/>
    </location>
</feature>
<keyword evidence="8 15" id="KW-0106">Calcium</keyword>
<keyword evidence="7 15" id="KW-0479">Metal-binding</keyword>
<keyword evidence="11 17" id="KW-1015">Disulfide bond</keyword>
<keyword evidence="21" id="KW-1185">Reference proteome</keyword>
<feature type="disulfide bond" evidence="17">
    <location>
        <begin position="118"/>
        <end position="314"/>
    </location>
</feature>
<feature type="signal peptide" evidence="18">
    <location>
        <begin position="1"/>
        <end position="23"/>
    </location>
</feature>
<feature type="binding site" evidence="15">
    <location>
        <position position="86"/>
    </location>
    <ligand>
        <name>Ca(2+)</name>
        <dbReference type="ChEBI" id="CHEBI:29108"/>
        <label>1</label>
    </ligand>
</feature>
<evidence type="ECO:0000256" key="11">
    <source>
        <dbReference type="ARBA" id="ARBA00023157"/>
    </source>
</evidence>
<keyword evidence="5 18" id="KW-0575">Peroxidase</keyword>
<evidence type="ECO:0000313" key="21">
    <source>
        <dbReference type="Proteomes" id="UP000596661"/>
    </source>
</evidence>
<evidence type="ECO:0000256" key="2">
    <source>
        <dbReference type="ARBA" id="ARBA00002322"/>
    </source>
</evidence>
<keyword evidence="18" id="KW-0732">Signal</keyword>
<feature type="binding site" evidence="15">
    <location>
        <position position="249"/>
    </location>
    <ligand>
        <name>Ca(2+)</name>
        <dbReference type="ChEBI" id="CHEBI:29108"/>
        <label>2</label>
    </ligand>
</feature>
<protein>
    <recommendedName>
        <fullName evidence="4 18">Peroxidase</fullName>
        <ecNumber evidence="4 18">1.11.1.7</ecNumber>
    </recommendedName>
</protein>
<feature type="binding site" evidence="14">
    <location>
        <position position="159"/>
    </location>
    <ligand>
        <name>substrate</name>
    </ligand>
</feature>
<evidence type="ECO:0000256" key="13">
    <source>
        <dbReference type="PIRSR" id="PIRSR600823-1"/>
    </source>
</evidence>
<dbReference type="Gene3D" id="1.10.420.10">
    <property type="entry name" value="Peroxidase, domain 2"/>
    <property type="match status" value="1"/>
</dbReference>
<dbReference type="FunFam" id="1.10.520.10:FF:000001">
    <property type="entry name" value="Peroxidase"/>
    <property type="match status" value="1"/>
</dbReference>